<reference evidence="5" key="1">
    <citation type="journal article" date="2014" name="Genome Announc.">
        <title>Draft Genome Sequences of Three Alkaliphilic Bacillus Strains, Bacillus wakoensis JCM 9140T, Bacillus akibai JCM 9157T, and Bacillus hemicellulosilyticus JCM 9152T.</title>
        <authorList>
            <person name="Yuki M."/>
            <person name="Oshima K."/>
            <person name="Suda W."/>
            <person name="Oshida Y."/>
            <person name="Kitamura K."/>
            <person name="Iida T."/>
            <person name="Hattori M."/>
            <person name="Ohkuma M."/>
        </authorList>
    </citation>
    <scope>NUCLEOTIDE SEQUENCE [LARGE SCALE GENOMIC DNA]</scope>
    <source>
        <strain evidence="5">JCM 9140</strain>
    </source>
</reference>
<gene>
    <name evidence="2" type="primary">bshC</name>
    <name evidence="5" type="ORF">JCM9140_49</name>
</gene>
<dbReference type="GO" id="GO:0016874">
    <property type="term" value="F:ligase activity"/>
    <property type="evidence" value="ECO:0007669"/>
    <property type="project" value="UniProtKB-UniRule"/>
</dbReference>
<evidence type="ECO:0000313" key="5">
    <source>
        <dbReference type="EMBL" id="GAE24140.1"/>
    </source>
</evidence>
<evidence type="ECO:0000256" key="1">
    <source>
        <dbReference type="ARBA" id="ARBA00022598"/>
    </source>
</evidence>
<protein>
    <recommendedName>
        <fullName evidence="2">Putative cysteine ligase BshC</fullName>
        <ecNumber evidence="2">6.-.-.-</ecNumber>
    </recommendedName>
</protein>
<organism evidence="5 6">
    <name type="scientific">Halalkalibacter wakoensis JCM 9140</name>
    <dbReference type="NCBI Taxonomy" id="1236970"/>
    <lineage>
        <taxon>Bacteria</taxon>
        <taxon>Bacillati</taxon>
        <taxon>Bacillota</taxon>
        <taxon>Bacilli</taxon>
        <taxon>Bacillales</taxon>
        <taxon>Bacillaceae</taxon>
        <taxon>Halalkalibacter</taxon>
    </lineage>
</organism>
<feature type="coiled-coil region" evidence="2">
    <location>
        <begin position="453"/>
        <end position="480"/>
    </location>
</feature>
<evidence type="ECO:0000313" key="6">
    <source>
        <dbReference type="Proteomes" id="UP000018890"/>
    </source>
</evidence>
<comment type="caution">
    <text evidence="5">The sequence shown here is derived from an EMBL/GenBank/DDBJ whole genome shotgun (WGS) entry which is preliminary data.</text>
</comment>
<dbReference type="NCBIfam" id="TIGR03998">
    <property type="entry name" value="thiol_BshC"/>
    <property type="match status" value="1"/>
</dbReference>
<keyword evidence="1 2" id="KW-0436">Ligase</keyword>
<dbReference type="PIRSF" id="PIRSF012535">
    <property type="entry name" value="UCP012535"/>
    <property type="match status" value="1"/>
</dbReference>
<dbReference type="STRING" id="1236970.JCM9140_49"/>
<dbReference type="Proteomes" id="UP000018890">
    <property type="component" value="Unassembled WGS sequence"/>
</dbReference>
<comment type="function">
    <text evidence="2">Involved in bacillithiol (BSH) biosynthesis. May catalyze the last step of the pathway, the addition of cysteine to glucosamine malate (GlcN-Mal) to generate BSH.</text>
</comment>
<dbReference type="Pfam" id="PF10079">
    <property type="entry name" value="Rossmann-like_BshC"/>
    <property type="match status" value="1"/>
</dbReference>
<evidence type="ECO:0000259" key="3">
    <source>
        <dbReference type="Pfam" id="PF10079"/>
    </source>
</evidence>
<feature type="domain" description="Bacillithiol biosynthesis BshC N-terminal Rossmann-like" evidence="3">
    <location>
        <begin position="3"/>
        <end position="378"/>
    </location>
</feature>
<dbReference type="InterPro" id="IPR011199">
    <property type="entry name" value="Bacillithiol_biosynth_BshC"/>
</dbReference>
<sequence>MLEVKDIDLLSETGFIRDYVNGHLMTKPFFDFTYTDEEKFHKRVDDLHQRAYKREELAEYFTRVHTNLPHAEVAHEQIKKLKQENSVVVVGGQQAGLLTGPLYTVYKAMSILILAKQQEERLNVPVVPIFWIAGEDHDIDEIRFVYKEKSKRWKKHVFHPVEDASSASTLLLNKMELKKWVEELFATFPETAHTNYLHTKLISLSDESVTFVDFFRNMMNWIFGKEGLLLLDAHDPEIRKLEINYFEKLIDEVEHVQLNQQKGALAFAEAGYGEPIVTEPLNAHLFLEVDGERKRVDYENGEFYIKGTNLHYSKEQLKVLVKENPERFSNNVVTRPLMQEWLLPVLAFISGPGELRYWATLKHVFSHFDLNVPPVIPRIQMTFIPAHIQKWLSQNDYDVRPFLMGEMEQVRECWLEEATEYPVDDVMKQVNEKVRTSHHPLRELAQQIDPNLAKLSEKNLAIIENQLQFMEKKMKNFIRQTHSHTLAKFTETGDWLSPLNRPQERIFHPILLMNVIGEDGFRRLLSTDMSVNHLHKVVYL</sequence>
<dbReference type="Pfam" id="PF24850">
    <property type="entry name" value="CC_BshC"/>
    <property type="match status" value="1"/>
</dbReference>
<comment type="similarity">
    <text evidence="2">Belongs to the BshC family.</text>
</comment>
<feature type="domain" description="Bacillithiol biosynthesis BshC C-terminal coiled-coil" evidence="4">
    <location>
        <begin position="381"/>
        <end position="540"/>
    </location>
</feature>
<evidence type="ECO:0000259" key="4">
    <source>
        <dbReference type="Pfam" id="PF24850"/>
    </source>
</evidence>
<dbReference type="HAMAP" id="MF_01867">
    <property type="entry name" value="BshC"/>
    <property type="match status" value="1"/>
</dbReference>
<dbReference type="EC" id="6.-.-.-" evidence="2"/>
<dbReference type="AlphaFoldDB" id="W4PWR8"/>
<dbReference type="InterPro" id="IPR055398">
    <property type="entry name" value="Rossmann-like_BshC"/>
</dbReference>
<dbReference type="InterPro" id="IPR055399">
    <property type="entry name" value="CC_BshC"/>
</dbReference>
<keyword evidence="6" id="KW-1185">Reference proteome</keyword>
<keyword evidence="2" id="KW-0175">Coiled coil</keyword>
<proteinExistence type="inferred from homology"/>
<dbReference type="EMBL" id="BAUT01000001">
    <property type="protein sequence ID" value="GAE24140.1"/>
    <property type="molecule type" value="Genomic_DNA"/>
</dbReference>
<name>W4PWR8_9BACI</name>
<dbReference type="RefSeq" id="WP_052001971.1">
    <property type="nucleotide sequence ID" value="NZ_BAUT01000001.1"/>
</dbReference>
<accession>W4PWR8</accession>
<evidence type="ECO:0000256" key="2">
    <source>
        <dbReference type="HAMAP-Rule" id="MF_01867"/>
    </source>
</evidence>